<dbReference type="EMBL" id="CP010836">
    <property type="protein sequence ID" value="AJP71195.1"/>
    <property type="molecule type" value="Genomic_DNA"/>
</dbReference>
<sequence length="62" mass="6780">MPDPRNLLEDELYDDRNPFVDLLLGLISLSERTLSTVTELAPPLPPAEPGENPAAPQASILR</sequence>
<dbReference type="OrthoDB" id="9995956at2"/>
<accession>A0A7U4LEB1</accession>
<dbReference type="AlphaFoldDB" id="A0A7U4LEB1"/>
<feature type="region of interest" description="Disordered" evidence="1">
    <location>
        <begin position="40"/>
        <end position="62"/>
    </location>
</feature>
<proteinExistence type="predicted"/>
<reference evidence="2 3" key="1">
    <citation type="journal article" date="2015" name="Int. J. Syst. Evol. Microbiol.">
        <title>Sphingomonas hengshuiensis sp. nov., isolated from lake wetland.</title>
        <authorList>
            <person name="Wei S."/>
            <person name="Wang T."/>
            <person name="Liu H."/>
            <person name="Zhang C."/>
            <person name="Guo J."/>
            <person name="Wang Q."/>
            <person name="Liang K."/>
            <person name="Zhang Z."/>
        </authorList>
    </citation>
    <scope>NUCLEOTIDE SEQUENCE [LARGE SCALE GENOMIC DNA]</scope>
    <source>
        <strain evidence="2 3">WHSC-8</strain>
    </source>
</reference>
<gene>
    <name evidence="2" type="ORF">TS85_04265</name>
</gene>
<organism evidence="2 3">
    <name type="scientific">Sphingomonas hengshuiensis</name>
    <dbReference type="NCBI Taxonomy" id="1609977"/>
    <lineage>
        <taxon>Bacteria</taxon>
        <taxon>Pseudomonadati</taxon>
        <taxon>Pseudomonadota</taxon>
        <taxon>Alphaproteobacteria</taxon>
        <taxon>Sphingomonadales</taxon>
        <taxon>Sphingomonadaceae</taxon>
        <taxon>Sphingomonas</taxon>
    </lineage>
</organism>
<evidence type="ECO:0000313" key="3">
    <source>
        <dbReference type="Proteomes" id="UP000032300"/>
    </source>
</evidence>
<feature type="compositionally biased region" description="Low complexity" evidence="1">
    <location>
        <begin position="49"/>
        <end position="62"/>
    </location>
</feature>
<dbReference type="Proteomes" id="UP000032300">
    <property type="component" value="Chromosome"/>
</dbReference>
<keyword evidence="3" id="KW-1185">Reference proteome</keyword>
<dbReference type="RefSeq" id="WP_044330618.1">
    <property type="nucleotide sequence ID" value="NZ_CP010836.1"/>
</dbReference>
<reference evidence="2 3" key="2">
    <citation type="submission" date="2015-02" db="EMBL/GenBank/DDBJ databases">
        <title>The complete genome of Sphingomonas hengshuiensis sp. WHSC-8 isolated from soil of Hengshui Lake.</title>
        <authorList>
            <person name="Wei S."/>
            <person name="Guo J."/>
            <person name="Su C."/>
            <person name="Wu R."/>
            <person name="Zhang Z."/>
            <person name="Liang K."/>
            <person name="Li H."/>
            <person name="Wang T."/>
            <person name="Liu H."/>
            <person name="Zhang C."/>
            <person name="Li Z."/>
            <person name="Wang Q."/>
            <person name="Meng J."/>
        </authorList>
    </citation>
    <scope>NUCLEOTIDE SEQUENCE [LARGE SCALE GENOMIC DNA]</scope>
    <source>
        <strain evidence="2 3">WHSC-8</strain>
    </source>
</reference>
<name>A0A7U4LEB1_9SPHN</name>
<protein>
    <submittedName>
        <fullName evidence="2">Uncharacterized protein</fullName>
    </submittedName>
</protein>
<dbReference type="KEGG" id="sphi:TS85_04265"/>
<evidence type="ECO:0000256" key="1">
    <source>
        <dbReference type="SAM" id="MobiDB-lite"/>
    </source>
</evidence>
<evidence type="ECO:0000313" key="2">
    <source>
        <dbReference type="EMBL" id="AJP71195.1"/>
    </source>
</evidence>